<dbReference type="PANTHER" id="PTHR47799:SF1">
    <property type="entry name" value="OMEGA-AMIDASE YAFV"/>
    <property type="match status" value="1"/>
</dbReference>
<dbReference type="KEGG" id="foo:CGC45_02050"/>
<dbReference type="GO" id="GO:0106008">
    <property type="term" value="F:2-oxoglutaramate amidase activity"/>
    <property type="evidence" value="ECO:0007669"/>
    <property type="project" value="TreeGrafter"/>
</dbReference>
<evidence type="ECO:0000256" key="1">
    <source>
        <dbReference type="ARBA" id="ARBA00010613"/>
    </source>
</evidence>
<dbReference type="CDD" id="cd07575">
    <property type="entry name" value="Xc-1258_like"/>
    <property type="match status" value="1"/>
</dbReference>
<evidence type="ECO:0000256" key="2">
    <source>
        <dbReference type="ARBA" id="ARBA00022801"/>
    </source>
</evidence>
<dbReference type="EC" id="3.5.1.3" evidence="3"/>
<dbReference type="AlphaFoldDB" id="A0A345JTP2"/>
<accession>A0A345JTP2</accession>
<feature type="domain" description="CN hydrolase" evidence="6">
    <location>
        <begin position="9"/>
        <end position="238"/>
    </location>
</feature>
<evidence type="ECO:0000256" key="4">
    <source>
        <dbReference type="ARBA" id="ARBA00052904"/>
    </source>
</evidence>
<proteinExistence type="inferred from homology"/>
<reference evidence="7 8" key="1">
    <citation type="submission" date="2017-07" db="EMBL/GenBank/DDBJ databases">
        <title>Complete genome sequences and comparative analysis of the novel pathogen Francisella opportunistica.</title>
        <authorList>
            <person name="Dietrich E.A."/>
            <person name="Kingry L.C."/>
            <person name="Petersen J.M."/>
        </authorList>
    </citation>
    <scope>NUCLEOTIDE SEQUENCE [LARGE SCALE GENOMIC DNA]</scope>
    <source>
        <strain evidence="7 8">14-2155</strain>
    </source>
</reference>
<dbReference type="GO" id="GO:0050152">
    <property type="term" value="F:omega-amidase activity"/>
    <property type="evidence" value="ECO:0007669"/>
    <property type="project" value="UniProtKB-EC"/>
</dbReference>
<dbReference type="FunFam" id="3.60.110.10:FF:000004">
    <property type="entry name" value="Carbon-nitrogen hydrolase"/>
    <property type="match status" value="1"/>
</dbReference>
<dbReference type="NCBIfam" id="NF007757">
    <property type="entry name" value="PRK10438.1"/>
    <property type="match status" value="1"/>
</dbReference>
<keyword evidence="8" id="KW-1185">Reference proteome</keyword>
<evidence type="ECO:0000313" key="7">
    <source>
        <dbReference type="EMBL" id="AXH30688.1"/>
    </source>
</evidence>
<dbReference type="Gene3D" id="3.60.110.10">
    <property type="entry name" value="Carbon-nitrogen hydrolase"/>
    <property type="match status" value="1"/>
</dbReference>
<comment type="similarity">
    <text evidence="1">Belongs to the carbon-nitrogen hydrolase superfamily. NIT1/NIT2 family.</text>
</comment>
<keyword evidence="2 7" id="KW-0378">Hydrolase</keyword>
<protein>
    <recommendedName>
        <fullName evidence="5">Omega-amidase YafV</fullName>
        <ecNumber evidence="3">3.5.1.3</ecNumber>
    </recommendedName>
</protein>
<evidence type="ECO:0000259" key="6">
    <source>
        <dbReference type="PROSITE" id="PS50263"/>
    </source>
</evidence>
<dbReference type="OrthoDB" id="9811121at2"/>
<gene>
    <name evidence="7" type="ORF">CGC43_02070</name>
</gene>
<dbReference type="PANTHER" id="PTHR47799">
    <property type="entry name" value="OMEGA-AMIDASE YAFV"/>
    <property type="match status" value="1"/>
</dbReference>
<dbReference type="InterPro" id="IPR036526">
    <property type="entry name" value="C-N_Hydrolase_sf"/>
</dbReference>
<sequence>MRIIAMSKLKVSVIQSDIVWDNKQANYNNLEDKIADIDQDTDVIVMCEMFNTGFIMNPISEASTQQDIVNWMYSQVKGKNYAIVGSAATYSDNKIVNRLYFVTPDKQVYTYDKNHLFIHAGEDKKYTAGNKRQIINYKGFNILVTVCFDLRFPVFNCNNNDYDILINVACWPESRRQHWQALLTARAIENQAFVIACNRVGSDPNFSYAGDSMIIDYNGDVLAHQEFKQVTLSAILDKNKQKQHRSKFNFLASQDKFTLHL</sequence>
<dbReference type="PROSITE" id="PS50263">
    <property type="entry name" value="CN_HYDROLASE"/>
    <property type="match status" value="1"/>
</dbReference>
<dbReference type="Proteomes" id="UP000253862">
    <property type="component" value="Chromosome"/>
</dbReference>
<comment type="catalytic activity">
    <reaction evidence="4">
        <text>a monoamide of a dicarboxylate + H2O = a dicarboxylate + NH4(+)</text>
        <dbReference type="Rhea" id="RHEA:11716"/>
        <dbReference type="ChEBI" id="CHEBI:15377"/>
        <dbReference type="ChEBI" id="CHEBI:28938"/>
        <dbReference type="ChEBI" id="CHEBI:28965"/>
        <dbReference type="ChEBI" id="CHEBI:77450"/>
        <dbReference type="EC" id="3.5.1.3"/>
    </reaction>
</comment>
<name>A0A345JTP2_9GAMM</name>
<evidence type="ECO:0000256" key="3">
    <source>
        <dbReference type="ARBA" id="ARBA00039118"/>
    </source>
</evidence>
<dbReference type="Pfam" id="PF00795">
    <property type="entry name" value="CN_hydrolase"/>
    <property type="match status" value="1"/>
</dbReference>
<evidence type="ECO:0000256" key="5">
    <source>
        <dbReference type="ARBA" id="ARBA00072139"/>
    </source>
</evidence>
<dbReference type="InterPro" id="IPR003010">
    <property type="entry name" value="C-N_Hydrolase"/>
</dbReference>
<dbReference type="InterPro" id="IPR052737">
    <property type="entry name" value="Omega-amidase_YafV"/>
</dbReference>
<evidence type="ECO:0000313" key="8">
    <source>
        <dbReference type="Proteomes" id="UP000253862"/>
    </source>
</evidence>
<organism evidence="7 8">
    <name type="scientific">Francisella opportunistica</name>
    <dbReference type="NCBI Taxonomy" id="2016517"/>
    <lineage>
        <taxon>Bacteria</taxon>
        <taxon>Pseudomonadati</taxon>
        <taxon>Pseudomonadota</taxon>
        <taxon>Gammaproteobacteria</taxon>
        <taxon>Thiotrichales</taxon>
        <taxon>Francisellaceae</taxon>
        <taxon>Francisella</taxon>
    </lineage>
</organism>
<dbReference type="EMBL" id="CP022375">
    <property type="protein sequence ID" value="AXH30688.1"/>
    <property type="molecule type" value="Genomic_DNA"/>
</dbReference>
<dbReference type="SUPFAM" id="SSF56317">
    <property type="entry name" value="Carbon-nitrogen hydrolase"/>
    <property type="match status" value="1"/>
</dbReference>